<evidence type="ECO:0000313" key="1">
    <source>
        <dbReference type="EMBL" id="CAB4703407.1"/>
    </source>
</evidence>
<name>A0A6J6PXC4_9ZZZZ</name>
<dbReference type="AlphaFoldDB" id="A0A6J6PXC4"/>
<protein>
    <submittedName>
        <fullName evidence="1">Unannotated protein</fullName>
    </submittedName>
</protein>
<organism evidence="1">
    <name type="scientific">freshwater metagenome</name>
    <dbReference type="NCBI Taxonomy" id="449393"/>
    <lineage>
        <taxon>unclassified sequences</taxon>
        <taxon>metagenomes</taxon>
        <taxon>ecological metagenomes</taxon>
    </lineage>
</organism>
<dbReference type="EMBL" id="CAEZXP010000005">
    <property type="protein sequence ID" value="CAB4703407.1"/>
    <property type="molecule type" value="Genomic_DNA"/>
</dbReference>
<gene>
    <name evidence="1" type="ORF">UFOPK2399_01507</name>
</gene>
<reference evidence="1" key="1">
    <citation type="submission" date="2020-05" db="EMBL/GenBank/DDBJ databases">
        <authorList>
            <person name="Chiriac C."/>
            <person name="Salcher M."/>
            <person name="Ghai R."/>
            <person name="Kavagutti S V."/>
        </authorList>
    </citation>
    <scope>NUCLEOTIDE SEQUENCE</scope>
</reference>
<proteinExistence type="predicted"/>
<sequence>MPSLSTFIRDARPFDGQRARLSEECFLAATVFSAIAEESGDGAACGRRSGRART</sequence>
<accession>A0A6J6PXC4</accession>